<feature type="transmembrane region" description="Helical" evidence="9">
    <location>
        <begin position="73"/>
        <end position="100"/>
    </location>
</feature>
<keyword evidence="5" id="KW-0067">ATP-binding</keyword>
<dbReference type="GO" id="GO:0016020">
    <property type="term" value="C:membrane"/>
    <property type="evidence" value="ECO:0007669"/>
    <property type="project" value="UniProtKB-SubCell"/>
</dbReference>
<dbReference type="GO" id="GO:0140359">
    <property type="term" value="F:ABC-type transporter activity"/>
    <property type="evidence" value="ECO:0007669"/>
    <property type="project" value="InterPro"/>
</dbReference>
<feature type="domain" description="ABC transporter" evidence="10">
    <location>
        <begin position="1424"/>
        <end position="1657"/>
    </location>
</feature>
<dbReference type="CDD" id="cd03263">
    <property type="entry name" value="ABC_subfamily_A"/>
    <property type="match status" value="2"/>
</dbReference>
<evidence type="ECO:0000256" key="8">
    <source>
        <dbReference type="SAM" id="MobiDB-lite"/>
    </source>
</evidence>
<feature type="transmembrane region" description="Helical" evidence="9">
    <location>
        <begin position="389"/>
        <end position="415"/>
    </location>
</feature>
<evidence type="ECO:0000313" key="11">
    <source>
        <dbReference type="EMBL" id="CAE0193001.1"/>
    </source>
</evidence>
<dbReference type="GO" id="GO:0005319">
    <property type="term" value="F:lipid transporter activity"/>
    <property type="evidence" value="ECO:0007669"/>
    <property type="project" value="TreeGrafter"/>
</dbReference>
<feature type="transmembrane region" description="Helical" evidence="9">
    <location>
        <begin position="1259"/>
        <end position="1282"/>
    </location>
</feature>
<dbReference type="SUPFAM" id="SSF52540">
    <property type="entry name" value="P-loop containing nucleoside triphosphate hydrolases"/>
    <property type="match status" value="2"/>
</dbReference>
<dbReference type="InterPro" id="IPR026082">
    <property type="entry name" value="ABCA"/>
</dbReference>
<reference evidence="11" key="1">
    <citation type="submission" date="2021-01" db="EMBL/GenBank/DDBJ databases">
        <authorList>
            <person name="Corre E."/>
            <person name="Pelletier E."/>
            <person name="Niang G."/>
            <person name="Scheremetjew M."/>
            <person name="Finn R."/>
            <person name="Kale V."/>
            <person name="Holt S."/>
            <person name="Cochrane G."/>
            <person name="Meng A."/>
            <person name="Brown T."/>
            <person name="Cohen L."/>
        </authorList>
    </citation>
    <scope>NUCLEOTIDE SEQUENCE</scope>
    <source>
        <strain evidence="11">RCC1871</strain>
    </source>
</reference>
<dbReference type="FunFam" id="3.40.50.300:FF:002470">
    <property type="entry name" value="ABC transporter, putative"/>
    <property type="match status" value="1"/>
</dbReference>
<keyword evidence="7 9" id="KW-0472">Membrane</keyword>
<dbReference type="Pfam" id="PF00005">
    <property type="entry name" value="ABC_tran"/>
    <property type="match status" value="2"/>
</dbReference>
<dbReference type="GO" id="GO:0005524">
    <property type="term" value="F:ATP binding"/>
    <property type="evidence" value="ECO:0007669"/>
    <property type="project" value="UniProtKB-KW"/>
</dbReference>
<comment type="subcellular location">
    <subcellularLocation>
        <location evidence="1">Membrane</location>
        <topology evidence="1">Multi-pass membrane protein</topology>
    </subcellularLocation>
</comment>
<feature type="transmembrane region" description="Helical" evidence="9">
    <location>
        <begin position="1007"/>
        <end position="1027"/>
    </location>
</feature>
<organism evidence="11">
    <name type="scientific">Chloropicon roscoffensis</name>
    <dbReference type="NCBI Taxonomy" id="1461544"/>
    <lineage>
        <taxon>Eukaryota</taxon>
        <taxon>Viridiplantae</taxon>
        <taxon>Chlorophyta</taxon>
        <taxon>Chloropicophyceae</taxon>
        <taxon>Chloropicales</taxon>
        <taxon>Chloropicaceae</taxon>
        <taxon>Chloropicon</taxon>
    </lineage>
</organism>
<dbReference type="InterPro" id="IPR017871">
    <property type="entry name" value="ABC_transporter-like_CS"/>
</dbReference>
<evidence type="ECO:0000256" key="5">
    <source>
        <dbReference type="ARBA" id="ARBA00022840"/>
    </source>
</evidence>
<evidence type="ECO:0000259" key="10">
    <source>
        <dbReference type="PROSITE" id="PS50893"/>
    </source>
</evidence>
<dbReference type="InterPro" id="IPR027417">
    <property type="entry name" value="P-loop_NTPase"/>
</dbReference>
<feature type="transmembrane region" description="Helical" evidence="9">
    <location>
        <begin position="349"/>
        <end position="368"/>
    </location>
</feature>
<protein>
    <recommendedName>
        <fullName evidence="10">ABC transporter domain-containing protein</fullName>
    </recommendedName>
</protein>
<evidence type="ECO:0000256" key="6">
    <source>
        <dbReference type="ARBA" id="ARBA00022989"/>
    </source>
</evidence>
<evidence type="ECO:0000256" key="9">
    <source>
        <dbReference type="SAM" id="Phobius"/>
    </source>
</evidence>
<evidence type="ECO:0000256" key="3">
    <source>
        <dbReference type="ARBA" id="ARBA00022692"/>
    </source>
</evidence>
<dbReference type="EMBL" id="HBHZ01007854">
    <property type="protein sequence ID" value="CAE0193001.1"/>
    <property type="molecule type" value="Transcribed_RNA"/>
</dbReference>
<dbReference type="PANTHER" id="PTHR19229">
    <property type="entry name" value="ATP-BINDING CASSETTE TRANSPORTER SUBFAMILY A ABCA"/>
    <property type="match status" value="1"/>
</dbReference>
<dbReference type="InterPro" id="IPR013525">
    <property type="entry name" value="ABC2_TM"/>
</dbReference>
<feature type="transmembrane region" description="Helical" evidence="9">
    <location>
        <begin position="1220"/>
        <end position="1247"/>
    </location>
</feature>
<dbReference type="GO" id="GO:0016887">
    <property type="term" value="F:ATP hydrolysis activity"/>
    <property type="evidence" value="ECO:0007669"/>
    <property type="project" value="InterPro"/>
</dbReference>
<dbReference type="Gene3D" id="3.40.50.300">
    <property type="entry name" value="P-loop containing nucleotide triphosphate hydrolases"/>
    <property type="match status" value="2"/>
</dbReference>
<name>A0A7S3FR60_9CHLO</name>
<feature type="transmembrane region" description="Helical" evidence="9">
    <location>
        <begin position="461"/>
        <end position="481"/>
    </location>
</feature>
<dbReference type="InterPro" id="IPR003593">
    <property type="entry name" value="AAA+_ATPase"/>
</dbReference>
<accession>A0A7S3FR60</accession>
<feature type="domain" description="ABC transporter" evidence="10">
    <location>
        <begin position="602"/>
        <end position="836"/>
    </location>
</feature>
<dbReference type="FunFam" id="3.40.50.300:FF:000933">
    <property type="entry name" value="ABC transporter A family member 7"/>
    <property type="match status" value="1"/>
</dbReference>
<keyword evidence="3 9" id="KW-0812">Transmembrane</keyword>
<dbReference type="PROSITE" id="PS50893">
    <property type="entry name" value="ABC_TRANSPORTER_2"/>
    <property type="match status" value="2"/>
</dbReference>
<feature type="transmembrane region" description="Helical" evidence="9">
    <location>
        <begin position="1288"/>
        <end position="1310"/>
    </location>
</feature>
<dbReference type="SMART" id="SM00382">
    <property type="entry name" value="AAA"/>
    <property type="match status" value="2"/>
</dbReference>
<gene>
    <name evidence="11" type="ORF">CROS1456_LOCUS6091</name>
</gene>
<keyword evidence="6 9" id="KW-1133">Transmembrane helix</keyword>
<sequence>MQSFSIAMDGLMGRGRGAQDAGYTELSDGADQYDSSQVTSRSSHRTGTKTTGGQLWAILKKNLTLKLKSRRNVCFCGCTVGGIAGLLFELLLPSLLILLLSIPKLFVSPINFPVNEVNSTSMIQGVDWVEDGCPNISLPVVCFNPAWVDLWSHGMVLYTPNHTKETDVMELVAKDISCPRDVSSKDQLAYFSLFWKELMDQGIQPPMTCALSHDSCLADSDCWQPIIDRYFKGFTSPEEALRFAAYNDTKTRVIVNFEDLEDKAKKMRYTIRMNHTMTPPTIEKDDVFSFNPQMKTNYFRKYFFFSNLQLSIDRALIGEELGGQGKKPADVEVNVHQFPAPSYSLNPDAVIAGSFMDICLVVAFLMPMRSNVASIVCEKELRLREGMRLLGVTDFSYWLSWLITHGTEMVLSSLFMSLMATLTFPESNWECTFTMYFFLSLSLIPLAYVVSCFFQRTATAGPSVVLLFVILMIPGMLAPVLQPYGGYSFNLAGFLSPSCVALSGTVLRRLEYSGIGLTWETFAKPVILDGSLSAYTLVWMLIRNALIYLTAFLYLDRILPDEAGRRLPFYFPFTMSFWSESSQRRKVAMSNANLNKTDSPDLEIVNLTKEFSAMGGAKVKAVNNLCVEAYNSEVFGLLGHNGAGKTTTMSIITGMLYPTSGNVYVDNRSVLNEMDVIRKSLGLCPQFDILWPTLTVRDHLRFYAEIKGVPRHLIRDCVLGMAQEVGLSAKLNCPSCELSGGQMRKLSVGIAFMGSPKLVVLDEPTSGMDPRSRRDTWDIIRNNRKDKVIILSTHFMEEADILCDRIGIMHRGSLATCGSSLELKEEFGAGYVLTMILRDQPGASTLDQASAKVVEAVKRIIPDAEAGQGAGSELSIRINKKHTDLFPELTEECERLEQDGVIRSYGLSFTTLEDVFLKVVADCERKTAVEERFDPELGPQDSKPGLLSGLLGGSAAKAPDIEFGSAHGGPRPFSQRNVEKHRGMRLLYQQLRAMIWKKILCTTRERLIFVVQVFVPILLILASLTAAKFSGSVPKFPALELSRHNIFNDQQAIFGASQDARQTRQVDNFTEAYGRTRILDVGARGTKGLDSFALGTWFDGTYRYDMLHLDRYQEAERSVNATVSVNFTSLHAMPTTVNAFTSSMAKAWVGREIEAVNHPLPILASEFIVKAYQFVYKFIFICCMTMAAASLSASFAMFLVQERTNKSKQVQMVSGVHKGVFWLSHFLWDLVVYTLPASGMLLCFVLYREPEFTGRNFPAVVLLFIAYGCSSLPCIYVLHWFFEEPFKAFLRLWTVCFLSGYILFLVDWIFNMISFLSRTCRYIHRVGSWVYPFVSPQFNIAKGMYNLQLNQNDPLDPLAVPKSPYDLDVTGWPIIFMFIQMAAFAGLCLAIEYNLWERLKGFGFQYWNDCVDFQRRQRGSQKLVVAKDLYKKYAPFLPTAVDSLSFELGRNECFGLLGVNGAGKTTTFKMLTGEIMPSSGHALIAGHDIVTDARNARLFMGYCPQFEAVVGNMTGREMLTMYAMVRGIPNAYIAEEVERIIAKLDLPRYADKLSCTYSGGNKRKLAVAAAVVGDPKVILLDEPSTGMDPVAKRFLWNVISDMYNSEDKSVVLTSHSMAECEALCSRIGIMVAGKFRCEGQIQEIKNNFGGGYHVEFRFTSNEQLRKLVHFMSVECPQAKEIESTDLYCLYQISQTEAHLPTLFKKIKQAKQQSGFEAFSVSQTSLEQVFIKFANEGSAEV</sequence>
<proteinExistence type="inferred from homology"/>
<comment type="similarity">
    <text evidence="2">Belongs to the ABC transporter superfamily. ABCA family. CPR flippase (TC 3.A.1.211) subfamily.</text>
</comment>
<dbReference type="Pfam" id="PF12698">
    <property type="entry name" value="ABC2_membrane_3"/>
    <property type="match status" value="2"/>
</dbReference>
<feature type="region of interest" description="Disordered" evidence="8">
    <location>
        <begin position="27"/>
        <end position="49"/>
    </location>
</feature>
<evidence type="ECO:0000256" key="1">
    <source>
        <dbReference type="ARBA" id="ARBA00004141"/>
    </source>
</evidence>
<evidence type="ECO:0000256" key="7">
    <source>
        <dbReference type="ARBA" id="ARBA00023136"/>
    </source>
</evidence>
<feature type="transmembrane region" description="Helical" evidence="9">
    <location>
        <begin position="1178"/>
        <end position="1200"/>
    </location>
</feature>
<keyword evidence="4" id="KW-0547">Nucleotide-binding</keyword>
<evidence type="ECO:0000256" key="2">
    <source>
        <dbReference type="ARBA" id="ARBA00008526"/>
    </source>
</evidence>
<dbReference type="PROSITE" id="PS00211">
    <property type="entry name" value="ABC_TRANSPORTER_1"/>
    <property type="match status" value="2"/>
</dbReference>
<feature type="transmembrane region" description="Helical" evidence="9">
    <location>
        <begin position="1371"/>
        <end position="1391"/>
    </location>
</feature>
<feature type="transmembrane region" description="Helical" evidence="9">
    <location>
        <begin position="435"/>
        <end position="454"/>
    </location>
</feature>
<dbReference type="PANTHER" id="PTHR19229:SF250">
    <property type="entry name" value="ABC TRANSPORTER DOMAIN-CONTAINING PROTEIN-RELATED"/>
    <property type="match status" value="1"/>
</dbReference>
<evidence type="ECO:0000256" key="4">
    <source>
        <dbReference type="ARBA" id="ARBA00022741"/>
    </source>
</evidence>
<dbReference type="InterPro" id="IPR003439">
    <property type="entry name" value="ABC_transporter-like_ATP-bd"/>
</dbReference>